<comment type="caution">
    <text evidence="2">The sequence shown here is derived from an EMBL/GenBank/DDBJ whole genome shotgun (WGS) entry which is preliminary data.</text>
</comment>
<gene>
    <name evidence="2" type="ORF">DFP72DRAFT_1150294</name>
</gene>
<dbReference type="AlphaFoldDB" id="A0A8H6LY07"/>
<evidence type="ECO:0000256" key="1">
    <source>
        <dbReference type="SAM" id="MobiDB-lite"/>
    </source>
</evidence>
<evidence type="ECO:0000313" key="2">
    <source>
        <dbReference type="EMBL" id="KAF6747005.1"/>
    </source>
</evidence>
<proteinExistence type="predicted"/>
<name>A0A8H6LY07_9AGAR</name>
<dbReference type="Proteomes" id="UP000521943">
    <property type="component" value="Unassembled WGS sequence"/>
</dbReference>
<evidence type="ECO:0000313" key="3">
    <source>
        <dbReference type="Proteomes" id="UP000521943"/>
    </source>
</evidence>
<sequence>MSWGDSDDAWPQSPFHLDPALQPMLQVAVTIRSTGGSARVVTDELKDRKDAGGGSTERVEDAHLPKAEAGREAYGRTQEDRTAQEMSCLREETEWETQGMQQCGSWPERLTEQEGGCFESSKELEKRDTTDRWIDGHRHVSNQVTSRGLQIAAACAVEGEQSSTVRLASNMDTGGSETRNERPRALERKRKFTHRVDMTKIDGEIARGNGDSHRHFPPGAGAPLRLLDGPDNPLPRTQKCRHRLGR</sequence>
<feature type="compositionally biased region" description="Basic and acidic residues" evidence="1">
    <location>
        <begin position="202"/>
        <end position="214"/>
    </location>
</feature>
<organism evidence="2 3">
    <name type="scientific">Ephemerocybe angulata</name>
    <dbReference type="NCBI Taxonomy" id="980116"/>
    <lineage>
        <taxon>Eukaryota</taxon>
        <taxon>Fungi</taxon>
        <taxon>Dikarya</taxon>
        <taxon>Basidiomycota</taxon>
        <taxon>Agaricomycotina</taxon>
        <taxon>Agaricomycetes</taxon>
        <taxon>Agaricomycetidae</taxon>
        <taxon>Agaricales</taxon>
        <taxon>Agaricineae</taxon>
        <taxon>Psathyrellaceae</taxon>
        <taxon>Ephemerocybe</taxon>
    </lineage>
</organism>
<feature type="region of interest" description="Disordered" evidence="1">
    <location>
        <begin position="43"/>
        <end position="83"/>
    </location>
</feature>
<accession>A0A8H6LY07</accession>
<protein>
    <submittedName>
        <fullName evidence="2">Uncharacterized protein</fullName>
    </submittedName>
</protein>
<reference evidence="2 3" key="1">
    <citation type="submission" date="2020-07" db="EMBL/GenBank/DDBJ databases">
        <title>Comparative genomics of pyrophilous fungi reveals a link between fire events and developmental genes.</title>
        <authorList>
            <consortium name="DOE Joint Genome Institute"/>
            <person name="Steindorff A.S."/>
            <person name="Carver A."/>
            <person name="Calhoun S."/>
            <person name="Stillman K."/>
            <person name="Liu H."/>
            <person name="Lipzen A."/>
            <person name="Pangilinan J."/>
            <person name="Labutti K."/>
            <person name="Bruns T.D."/>
            <person name="Grigoriev I.V."/>
        </authorList>
    </citation>
    <scope>NUCLEOTIDE SEQUENCE [LARGE SCALE GENOMIC DNA]</scope>
    <source>
        <strain evidence="2 3">CBS 144469</strain>
    </source>
</reference>
<feature type="region of interest" description="Disordered" evidence="1">
    <location>
        <begin position="202"/>
        <end position="246"/>
    </location>
</feature>
<keyword evidence="3" id="KW-1185">Reference proteome</keyword>
<dbReference type="EMBL" id="JACGCI010000086">
    <property type="protein sequence ID" value="KAF6747005.1"/>
    <property type="molecule type" value="Genomic_DNA"/>
</dbReference>